<keyword evidence="2" id="KW-0732">Signal</keyword>
<keyword evidence="4" id="KW-1185">Reference proteome</keyword>
<evidence type="ECO:0000256" key="1">
    <source>
        <dbReference type="SAM" id="MobiDB-lite"/>
    </source>
</evidence>
<feature type="compositionally biased region" description="Low complexity" evidence="1">
    <location>
        <begin position="278"/>
        <end position="295"/>
    </location>
</feature>
<dbReference type="EMBL" id="JBEPEK010000417">
    <property type="protein sequence ID" value="MER7185247.1"/>
    <property type="molecule type" value="Genomic_DNA"/>
</dbReference>
<reference evidence="3 4" key="1">
    <citation type="submission" date="2024-06" db="EMBL/GenBank/DDBJ databases">
        <title>The Natural Products Discovery Center: Release of the First 8490 Sequenced Strains for Exploring Actinobacteria Biosynthetic Diversity.</title>
        <authorList>
            <person name="Kalkreuter E."/>
            <person name="Kautsar S.A."/>
            <person name="Yang D."/>
            <person name="Bader C.D."/>
            <person name="Teijaro C.N."/>
            <person name="Fluegel L."/>
            <person name="Davis C.M."/>
            <person name="Simpson J.R."/>
            <person name="Lauterbach L."/>
            <person name="Steele A.D."/>
            <person name="Gui C."/>
            <person name="Meng S."/>
            <person name="Li G."/>
            <person name="Viehrig K."/>
            <person name="Ye F."/>
            <person name="Su P."/>
            <person name="Kiefer A.F."/>
            <person name="Nichols A."/>
            <person name="Cepeda A.J."/>
            <person name="Yan W."/>
            <person name="Fan B."/>
            <person name="Jiang Y."/>
            <person name="Adhikari A."/>
            <person name="Zheng C.-J."/>
            <person name="Schuster L."/>
            <person name="Cowan T.M."/>
            <person name="Smanski M.J."/>
            <person name="Chevrette M.G."/>
            <person name="De Carvalho L.P.S."/>
            <person name="Shen B."/>
        </authorList>
    </citation>
    <scope>NUCLEOTIDE SEQUENCE [LARGE SCALE GENOMIC DNA]</scope>
    <source>
        <strain evidence="3 4">NPDC000234</strain>
    </source>
</reference>
<evidence type="ECO:0000256" key="2">
    <source>
        <dbReference type="SAM" id="SignalP"/>
    </source>
</evidence>
<dbReference type="Proteomes" id="UP001474181">
    <property type="component" value="Unassembled WGS sequence"/>
</dbReference>
<feature type="region of interest" description="Disordered" evidence="1">
    <location>
        <begin position="273"/>
        <end position="303"/>
    </location>
</feature>
<feature type="region of interest" description="Disordered" evidence="1">
    <location>
        <begin position="26"/>
        <end position="66"/>
    </location>
</feature>
<protein>
    <recommendedName>
        <fullName evidence="5">Lipoprotein</fullName>
    </recommendedName>
</protein>
<evidence type="ECO:0000313" key="4">
    <source>
        <dbReference type="Proteomes" id="UP001474181"/>
    </source>
</evidence>
<feature type="compositionally biased region" description="Low complexity" evidence="1">
    <location>
        <begin position="35"/>
        <end position="66"/>
    </location>
</feature>
<accession>A0ABV1X8A3</accession>
<feature type="signal peptide" evidence="2">
    <location>
        <begin position="1"/>
        <end position="26"/>
    </location>
</feature>
<organism evidence="3 4">
    <name type="scientific">Streptomyces hyaluromycini</name>
    <dbReference type="NCBI Taxonomy" id="1377993"/>
    <lineage>
        <taxon>Bacteria</taxon>
        <taxon>Bacillati</taxon>
        <taxon>Actinomycetota</taxon>
        <taxon>Actinomycetes</taxon>
        <taxon>Kitasatosporales</taxon>
        <taxon>Streptomycetaceae</taxon>
        <taxon>Streptomyces</taxon>
    </lineage>
</organism>
<gene>
    <name evidence="3" type="ORF">ABT404_38300</name>
</gene>
<dbReference type="RefSeq" id="WP_350787997.1">
    <property type="nucleotide sequence ID" value="NZ_JBEPEK010000417.1"/>
</dbReference>
<evidence type="ECO:0000313" key="3">
    <source>
        <dbReference type="EMBL" id="MER7185247.1"/>
    </source>
</evidence>
<comment type="caution">
    <text evidence="3">The sequence shown here is derived from an EMBL/GenBank/DDBJ whole genome shotgun (WGS) entry which is preliminary data.</text>
</comment>
<sequence>MVGRRAVLSAAAVALLLAGCTNGGHGEDEATQKDTAGTSSGTAGSPTASGSASASPSASSRPYTLAEAAAPKTRAEAVAFVRGLTVQPDYFGTGYRRRDPYELGPTSWAVLGEDCLWRREALPSTVLASLTRSFVRPGTDGAGAVYVSLTVTVHISTRQARRDMASSLDEPLRCPEERLNATDTVQKMTSRGDPFDEQRNATTDDDLTEFGQYVVDGDAKPRRFDWFKHRLGPVTVAATVRHAAGESDEEQTALTDAALTGVGYVTADVDRYGRDRASATPSATASTAPSTAPSTEVKGAGDE</sequence>
<evidence type="ECO:0008006" key="5">
    <source>
        <dbReference type="Google" id="ProtNLM"/>
    </source>
</evidence>
<dbReference type="PROSITE" id="PS51257">
    <property type="entry name" value="PROKAR_LIPOPROTEIN"/>
    <property type="match status" value="1"/>
</dbReference>
<name>A0ABV1X8A3_9ACTN</name>
<proteinExistence type="predicted"/>
<feature type="chain" id="PRO_5046710780" description="Lipoprotein" evidence="2">
    <location>
        <begin position="27"/>
        <end position="303"/>
    </location>
</feature>